<keyword evidence="2" id="KW-1185">Reference proteome</keyword>
<accession>A0AAD5LWK8</accession>
<proteinExistence type="predicted"/>
<sequence>MQWSFALPTSDKEFGAYVKEGRNIHREEKILKQRPKQNVNCFDNEADTRKRMNTVRAGIPMDILMTGLVKFMKMNKTENVCGQSAHSLVWMRTVREGRGPMTQDKLISGTIYRQQMNNKVTILRTRRTSVEANAALSALVDRGVNPHYVRSLSDCQQNCTTII</sequence>
<organism evidence="1 2">
    <name type="scientific">Parelaphostrongylus tenuis</name>
    <name type="common">Meningeal worm</name>
    <dbReference type="NCBI Taxonomy" id="148309"/>
    <lineage>
        <taxon>Eukaryota</taxon>
        <taxon>Metazoa</taxon>
        <taxon>Ecdysozoa</taxon>
        <taxon>Nematoda</taxon>
        <taxon>Chromadorea</taxon>
        <taxon>Rhabditida</taxon>
        <taxon>Rhabditina</taxon>
        <taxon>Rhabditomorpha</taxon>
        <taxon>Strongyloidea</taxon>
        <taxon>Metastrongylidae</taxon>
        <taxon>Parelaphostrongylus</taxon>
    </lineage>
</organism>
<comment type="caution">
    <text evidence="1">The sequence shown here is derived from an EMBL/GenBank/DDBJ whole genome shotgun (WGS) entry which is preliminary data.</text>
</comment>
<dbReference type="EMBL" id="JAHQIW010000223">
    <property type="protein sequence ID" value="KAJ1346805.1"/>
    <property type="molecule type" value="Genomic_DNA"/>
</dbReference>
<reference evidence="1" key="1">
    <citation type="submission" date="2021-06" db="EMBL/GenBank/DDBJ databases">
        <title>Parelaphostrongylus tenuis whole genome reference sequence.</title>
        <authorList>
            <person name="Garwood T.J."/>
            <person name="Larsen P.A."/>
            <person name="Fountain-Jones N.M."/>
            <person name="Garbe J.R."/>
            <person name="Macchietto M.G."/>
            <person name="Kania S.A."/>
            <person name="Gerhold R.W."/>
            <person name="Richards J.E."/>
            <person name="Wolf T.M."/>
        </authorList>
    </citation>
    <scope>NUCLEOTIDE SEQUENCE</scope>
    <source>
        <strain evidence="1">MNPRO001-30</strain>
        <tissue evidence="1">Meninges</tissue>
    </source>
</reference>
<evidence type="ECO:0000313" key="2">
    <source>
        <dbReference type="Proteomes" id="UP001196413"/>
    </source>
</evidence>
<name>A0AAD5LWK8_PARTN</name>
<dbReference type="Proteomes" id="UP001196413">
    <property type="component" value="Unassembled WGS sequence"/>
</dbReference>
<protein>
    <submittedName>
        <fullName evidence="1">Uncharacterized protein</fullName>
    </submittedName>
</protein>
<dbReference type="AlphaFoldDB" id="A0AAD5LWK8"/>
<gene>
    <name evidence="1" type="ORF">KIN20_001704</name>
</gene>
<evidence type="ECO:0000313" key="1">
    <source>
        <dbReference type="EMBL" id="KAJ1346805.1"/>
    </source>
</evidence>